<evidence type="ECO:0000259" key="3">
    <source>
        <dbReference type="PROSITE" id="PS50977"/>
    </source>
</evidence>
<proteinExistence type="predicted"/>
<accession>A0ABU2LZX5</accession>
<organism evidence="4 5">
    <name type="scientific">Streptomyces millisiae</name>
    <dbReference type="NCBI Taxonomy" id="3075542"/>
    <lineage>
        <taxon>Bacteria</taxon>
        <taxon>Bacillati</taxon>
        <taxon>Actinomycetota</taxon>
        <taxon>Actinomycetes</taxon>
        <taxon>Kitasatosporales</taxon>
        <taxon>Streptomycetaceae</taxon>
        <taxon>Streptomyces</taxon>
    </lineage>
</organism>
<comment type="caution">
    <text evidence="4">The sequence shown here is derived from an EMBL/GenBank/DDBJ whole genome shotgun (WGS) entry which is preliminary data.</text>
</comment>
<dbReference type="SUPFAM" id="SSF46689">
    <property type="entry name" value="Homeodomain-like"/>
    <property type="match status" value="1"/>
</dbReference>
<dbReference type="InterPro" id="IPR009057">
    <property type="entry name" value="Homeodomain-like_sf"/>
</dbReference>
<dbReference type="RefSeq" id="WP_311604127.1">
    <property type="nucleotide sequence ID" value="NZ_JAVREM010000086.1"/>
</dbReference>
<evidence type="ECO:0000256" key="1">
    <source>
        <dbReference type="ARBA" id="ARBA00023125"/>
    </source>
</evidence>
<dbReference type="Proteomes" id="UP001183420">
    <property type="component" value="Unassembled WGS sequence"/>
</dbReference>
<dbReference type="InterPro" id="IPR023772">
    <property type="entry name" value="DNA-bd_HTH_TetR-type_CS"/>
</dbReference>
<feature type="DNA-binding region" description="H-T-H motif" evidence="2">
    <location>
        <begin position="33"/>
        <end position="52"/>
    </location>
</feature>
<name>A0ABU2LZX5_9ACTN</name>
<dbReference type="InterPro" id="IPR036271">
    <property type="entry name" value="Tet_transcr_reg_TetR-rel_C_sf"/>
</dbReference>
<dbReference type="PANTHER" id="PTHR30055">
    <property type="entry name" value="HTH-TYPE TRANSCRIPTIONAL REGULATOR RUTR"/>
    <property type="match status" value="1"/>
</dbReference>
<evidence type="ECO:0000313" key="5">
    <source>
        <dbReference type="Proteomes" id="UP001183420"/>
    </source>
</evidence>
<dbReference type="PROSITE" id="PS01081">
    <property type="entry name" value="HTH_TETR_1"/>
    <property type="match status" value="1"/>
</dbReference>
<sequence>MARVSQEHLEARRRQILDGAARVFARDGFHGASMQDVLRESGLSAGAVYRYFPSKEAMITALATEVLGAVRAAFEPIAAAERPNLPDDIVHALDRIWSTLPYAPALLPHVWTETLRNEELSTVLQQGLGALLDLWEGLVAGYQRNGWMRDDIPPRDVARTLLACAQGFMLQRIIFGEADVTVLANGLRGLMTLRQPESVEG</sequence>
<gene>
    <name evidence="4" type="ORF">RNC47_32755</name>
</gene>
<reference evidence="5" key="1">
    <citation type="submission" date="2023-07" db="EMBL/GenBank/DDBJ databases">
        <title>30 novel species of actinomycetes from the DSMZ collection.</title>
        <authorList>
            <person name="Nouioui I."/>
        </authorList>
    </citation>
    <scope>NUCLEOTIDE SEQUENCE [LARGE SCALE GENOMIC DNA]</scope>
    <source>
        <strain evidence="5">DSM 44918</strain>
    </source>
</reference>
<dbReference type="InterPro" id="IPR050109">
    <property type="entry name" value="HTH-type_TetR-like_transc_reg"/>
</dbReference>
<dbReference type="PROSITE" id="PS50977">
    <property type="entry name" value="HTH_TETR_2"/>
    <property type="match status" value="1"/>
</dbReference>
<dbReference type="Pfam" id="PF00440">
    <property type="entry name" value="TetR_N"/>
    <property type="match status" value="1"/>
</dbReference>
<keyword evidence="5" id="KW-1185">Reference proteome</keyword>
<protein>
    <submittedName>
        <fullName evidence="4">TetR/AcrR family transcriptional regulator</fullName>
    </submittedName>
</protein>
<evidence type="ECO:0000256" key="2">
    <source>
        <dbReference type="PROSITE-ProRule" id="PRU00335"/>
    </source>
</evidence>
<keyword evidence="1 2" id="KW-0238">DNA-binding</keyword>
<dbReference type="InterPro" id="IPR001647">
    <property type="entry name" value="HTH_TetR"/>
</dbReference>
<dbReference type="SUPFAM" id="SSF48498">
    <property type="entry name" value="Tetracyclin repressor-like, C-terminal domain"/>
    <property type="match status" value="1"/>
</dbReference>
<feature type="domain" description="HTH tetR-type" evidence="3">
    <location>
        <begin position="10"/>
        <end position="70"/>
    </location>
</feature>
<dbReference type="PANTHER" id="PTHR30055:SF229">
    <property type="entry name" value="HTH-TYPE TRANSCRIPTIONAL REPRESSOR RV1474C"/>
    <property type="match status" value="1"/>
</dbReference>
<dbReference type="PRINTS" id="PR00455">
    <property type="entry name" value="HTHTETR"/>
</dbReference>
<evidence type="ECO:0000313" key="4">
    <source>
        <dbReference type="EMBL" id="MDT0323090.1"/>
    </source>
</evidence>
<dbReference type="Gene3D" id="1.10.357.10">
    <property type="entry name" value="Tetracycline Repressor, domain 2"/>
    <property type="match status" value="1"/>
</dbReference>
<dbReference type="EMBL" id="JAVREM010000086">
    <property type="protein sequence ID" value="MDT0323090.1"/>
    <property type="molecule type" value="Genomic_DNA"/>
</dbReference>